<dbReference type="SMART" id="SM00388">
    <property type="entry name" value="HisKA"/>
    <property type="match status" value="1"/>
</dbReference>
<dbReference type="SUPFAM" id="SSF47384">
    <property type="entry name" value="Homodimeric domain of signal transducing histidine kinase"/>
    <property type="match status" value="1"/>
</dbReference>
<keyword evidence="4" id="KW-1003">Cell membrane</keyword>
<evidence type="ECO:0000256" key="4">
    <source>
        <dbReference type="ARBA" id="ARBA00022475"/>
    </source>
</evidence>
<comment type="catalytic activity">
    <reaction evidence="1">
        <text>ATP + protein L-histidine = ADP + protein N-phospho-L-histidine.</text>
        <dbReference type="EC" id="2.7.13.3"/>
    </reaction>
</comment>
<evidence type="ECO:0000256" key="13">
    <source>
        <dbReference type="ARBA" id="ARBA00023136"/>
    </source>
</evidence>
<dbReference type="InterPro" id="IPR003661">
    <property type="entry name" value="HisK_dim/P_dom"/>
</dbReference>
<name>A0A0V8GI58_9BACL</name>
<dbReference type="SUPFAM" id="SSF55874">
    <property type="entry name" value="ATPase domain of HSP90 chaperone/DNA topoisomerase II/histidine kinase"/>
    <property type="match status" value="1"/>
</dbReference>
<keyword evidence="8" id="KW-0547">Nucleotide-binding</keyword>
<feature type="domain" description="Histidine kinase" evidence="15">
    <location>
        <begin position="257"/>
        <end position="463"/>
    </location>
</feature>
<dbReference type="Gene3D" id="3.30.565.10">
    <property type="entry name" value="Histidine kinase-like ATPase, C-terminal domain"/>
    <property type="match status" value="1"/>
</dbReference>
<evidence type="ECO:0000256" key="5">
    <source>
        <dbReference type="ARBA" id="ARBA00022553"/>
    </source>
</evidence>
<gene>
    <name evidence="17" type="ORF">AS033_00865</name>
</gene>
<organism evidence="17 18">
    <name type="scientific">Exiguobacterium indicum</name>
    <dbReference type="NCBI Taxonomy" id="296995"/>
    <lineage>
        <taxon>Bacteria</taxon>
        <taxon>Bacillati</taxon>
        <taxon>Bacillota</taxon>
        <taxon>Bacilli</taxon>
        <taxon>Bacillales</taxon>
        <taxon>Bacillales Family XII. Incertae Sedis</taxon>
        <taxon>Exiguobacterium</taxon>
    </lineage>
</organism>
<keyword evidence="10" id="KW-0067">ATP-binding</keyword>
<dbReference type="SMART" id="SM00387">
    <property type="entry name" value="HATPase_c"/>
    <property type="match status" value="1"/>
</dbReference>
<dbReference type="InterPro" id="IPR003660">
    <property type="entry name" value="HAMP_dom"/>
</dbReference>
<keyword evidence="11 14" id="KW-1133">Transmembrane helix</keyword>
<dbReference type="AlphaFoldDB" id="A0A0V8GI58"/>
<feature type="domain" description="HAMP" evidence="16">
    <location>
        <begin position="190"/>
        <end position="242"/>
    </location>
</feature>
<dbReference type="EMBL" id="LNQL01000001">
    <property type="protein sequence ID" value="KSU49950.1"/>
    <property type="molecule type" value="Genomic_DNA"/>
</dbReference>
<evidence type="ECO:0000256" key="8">
    <source>
        <dbReference type="ARBA" id="ARBA00022741"/>
    </source>
</evidence>
<dbReference type="Gene3D" id="6.10.340.10">
    <property type="match status" value="1"/>
</dbReference>
<dbReference type="Gene3D" id="1.10.287.130">
    <property type="match status" value="1"/>
</dbReference>
<dbReference type="GO" id="GO:0005886">
    <property type="term" value="C:plasma membrane"/>
    <property type="evidence" value="ECO:0007669"/>
    <property type="project" value="UniProtKB-SubCell"/>
</dbReference>
<evidence type="ECO:0000256" key="3">
    <source>
        <dbReference type="ARBA" id="ARBA00012438"/>
    </source>
</evidence>
<dbReference type="InterPro" id="IPR004358">
    <property type="entry name" value="Sig_transdc_His_kin-like_C"/>
</dbReference>
<keyword evidence="7 14" id="KW-0812">Transmembrane</keyword>
<dbReference type="GO" id="GO:0000155">
    <property type="term" value="F:phosphorelay sensor kinase activity"/>
    <property type="evidence" value="ECO:0007669"/>
    <property type="project" value="InterPro"/>
</dbReference>
<dbReference type="PROSITE" id="PS50109">
    <property type="entry name" value="HIS_KIN"/>
    <property type="match status" value="1"/>
</dbReference>
<keyword evidence="13 14" id="KW-0472">Membrane</keyword>
<proteinExistence type="predicted"/>
<dbReference type="InterPro" id="IPR050398">
    <property type="entry name" value="HssS/ArlS-like"/>
</dbReference>
<evidence type="ECO:0000256" key="2">
    <source>
        <dbReference type="ARBA" id="ARBA00004651"/>
    </source>
</evidence>
<dbReference type="PRINTS" id="PR00344">
    <property type="entry name" value="BCTRLSENSOR"/>
</dbReference>
<keyword evidence="12" id="KW-0902">Two-component regulatory system</keyword>
<evidence type="ECO:0000256" key="6">
    <source>
        <dbReference type="ARBA" id="ARBA00022679"/>
    </source>
</evidence>
<dbReference type="PROSITE" id="PS50885">
    <property type="entry name" value="HAMP"/>
    <property type="match status" value="1"/>
</dbReference>
<feature type="transmembrane region" description="Helical" evidence="14">
    <location>
        <begin position="12"/>
        <end position="34"/>
    </location>
</feature>
<dbReference type="InterPro" id="IPR003594">
    <property type="entry name" value="HATPase_dom"/>
</dbReference>
<evidence type="ECO:0000256" key="7">
    <source>
        <dbReference type="ARBA" id="ARBA00022692"/>
    </source>
</evidence>
<evidence type="ECO:0000256" key="11">
    <source>
        <dbReference type="ARBA" id="ARBA00022989"/>
    </source>
</evidence>
<dbReference type="Proteomes" id="UP000053797">
    <property type="component" value="Unassembled WGS sequence"/>
</dbReference>
<dbReference type="EC" id="2.7.13.3" evidence="3"/>
<dbReference type="GO" id="GO:0005524">
    <property type="term" value="F:ATP binding"/>
    <property type="evidence" value="ECO:0007669"/>
    <property type="project" value="UniProtKB-KW"/>
</dbReference>
<dbReference type="InterPro" id="IPR036097">
    <property type="entry name" value="HisK_dim/P_sf"/>
</dbReference>
<evidence type="ECO:0000256" key="1">
    <source>
        <dbReference type="ARBA" id="ARBA00000085"/>
    </source>
</evidence>
<evidence type="ECO:0000256" key="10">
    <source>
        <dbReference type="ARBA" id="ARBA00022840"/>
    </source>
</evidence>
<dbReference type="PANTHER" id="PTHR45528:SF10">
    <property type="entry name" value="METHYL-ACCEPTING CHEMOTAXIS PROTEIN"/>
    <property type="match status" value="1"/>
</dbReference>
<keyword evidence="5" id="KW-0597">Phosphoprotein</keyword>
<dbReference type="OrthoDB" id="9786919at2"/>
<accession>A0A0V8GI58</accession>
<evidence type="ECO:0000313" key="18">
    <source>
        <dbReference type="Proteomes" id="UP000053797"/>
    </source>
</evidence>
<evidence type="ECO:0000313" key="17">
    <source>
        <dbReference type="EMBL" id="KSU49950.1"/>
    </source>
</evidence>
<keyword evidence="6" id="KW-0808">Transferase</keyword>
<dbReference type="Pfam" id="PF02518">
    <property type="entry name" value="HATPase_c"/>
    <property type="match status" value="1"/>
</dbReference>
<dbReference type="CDD" id="cd00082">
    <property type="entry name" value="HisKA"/>
    <property type="match status" value="1"/>
</dbReference>
<dbReference type="PANTHER" id="PTHR45528">
    <property type="entry name" value="SENSOR HISTIDINE KINASE CPXA"/>
    <property type="match status" value="1"/>
</dbReference>
<protein>
    <recommendedName>
        <fullName evidence="3">histidine kinase</fullName>
        <ecNumber evidence="3">2.7.13.3</ecNumber>
    </recommendedName>
</protein>
<dbReference type="InterPro" id="IPR036890">
    <property type="entry name" value="HATPase_C_sf"/>
</dbReference>
<evidence type="ECO:0000256" key="14">
    <source>
        <dbReference type="SAM" id="Phobius"/>
    </source>
</evidence>
<evidence type="ECO:0000259" key="16">
    <source>
        <dbReference type="PROSITE" id="PS50885"/>
    </source>
</evidence>
<evidence type="ECO:0000256" key="12">
    <source>
        <dbReference type="ARBA" id="ARBA00023012"/>
    </source>
</evidence>
<keyword evidence="9" id="KW-0418">Kinase</keyword>
<dbReference type="Pfam" id="PF00512">
    <property type="entry name" value="HisKA"/>
    <property type="match status" value="1"/>
</dbReference>
<evidence type="ECO:0000256" key="9">
    <source>
        <dbReference type="ARBA" id="ARBA00022777"/>
    </source>
</evidence>
<dbReference type="RefSeq" id="WP_058264574.1">
    <property type="nucleotide sequence ID" value="NZ_FMYN01000001.1"/>
</dbReference>
<comment type="caution">
    <text evidence="17">The sequence shown here is derived from an EMBL/GenBank/DDBJ whole genome shotgun (WGS) entry which is preliminary data.</text>
</comment>
<feature type="transmembrane region" description="Helical" evidence="14">
    <location>
        <begin position="166"/>
        <end position="185"/>
    </location>
</feature>
<comment type="subcellular location">
    <subcellularLocation>
        <location evidence="2">Cell membrane</location>
        <topology evidence="2">Multi-pass membrane protein</topology>
    </subcellularLocation>
</comment>
<dbReference type="InterPro" id="IPR005467">
    <property type="entry name" value="His_kinase_dom"/>
</dbReference>
<reference evidence="17 18" key="1">
    <citation type="journal article" date="2015" name="Int. J. Syst. Evol. Microbiol.">
        <title>Exiguobacterium enclense sp. nov., isolated from sediment.</title>
        <authorList>
            <person name="Dastager S.G."/>
            <person name="Mawlankar R."/>
            <person name="Sonalkar V.V."/>
            <person name="Thorat M.N."/>
            <person name="Mual P."/>
            <person name="Verma A."/>
            <person name="Krishnamurthi S."/>
            <person name="Tang S.K."/>
            <person name="Li W.J."/>
        </authorList>
    </citation>
    <scope>NUCLEOTIDE SEQUENCE [LARGE SCALE GENOMIC DNA]</scope>
    <source>
        <strain evidence="17 18">NIO-1109</strain>
    </source>
</reference>
<sequence>MGRRMKLRQVITENFVLLLVPALLVLFLILYAFIQSNLYENAVESVQKLSREAELYTTNYLASEETDSLADTAVPIASYLADRFDARVQLFGPNAELLADSERDQLPLLAGDIDQALKGKSSYLFLKETDVPVLFFSSPLYGETDVIGSVRFLVDLRTEAELLRQFTYVFTGVFLMLIVIAVWTARRMAKTLIGPIDDLRSVSHALTKGHYANALPAYPYEELNRLAADFSTLADAIQHNIGQLEQQRNDQQTFIDHITHELRTPMTAIMGYVELIPKLPPDEAAHCYHYIEIESQRLLRLVSHNLEQAKQQRNERHATSTMFALDALLADALFIMQLRLDGQGIQVEQDVPSIYVLGQPDQTKQVLLNLLENAVKYSDAMSVTFAAVSTDTSLQLLMTDDGIGMDPAVLTEWKEEQHSLTTASGNGLGLPLCRRLMQEQGGDFALESDASGTRITLTFRLADQT</sequence>
<evidence type="ECO:0000259" key="15">
    <source>
        <dbReference type="PROSITE" id="PS50109"/>
    </source>
</evidence>